<keyword evidence="5" id="KW-1185">Reference proteome</keyword>
<feature type="region of interest" description="Disordered" evidence="1">
    <location>
        <begin position="258"/>
        <end position="348"/>
    </location>
</feature>
<keyword evidence="2" id="KW-1133">Transmembrane helix</keyword>
<proteinExistence type="predicted"/>
<dbReference type="Proteomes" id="UP001175228">
    <property type="component" value="Unassembled WGS sequence"/>
</dbReference>
<name>A0AA39PMM0_9AGAR</name>
<feature type="compositionally biased region" description="Basic and acidic residues" evidence="1">
    <location>
        <begin position="325"/>
        <end position="348"/>
    </location>
</feature>
<evidence type="ECO:0000256" key="1">
    <source>
        <dbReference type="SAM" id="MobiDB-lite"/>
    </source>
</evidence>
<reference evidence="4" key="1">
    <citation type="submission" date="2023-06" db="EMBL/GenBank/DDBJ databases">
        <authorList>
            <consortium name="Lawrence Berkeley National Laboratory"/>
            <person name="Ahrendt S."/>
            <person name="Sahu N."/>
            <person name="Indic B."/>
            <person name="Wong-Bajracharya J."/>
            <person name="Merenyi Z."/>
            <person name="Ke H.-M."/>
            <person name="Monk M."/>
            <person name="Kocsube S."/>
            <person name="Drula E."/>
            <person name="Lipzen A."/>
            <person name="Balint B."/>
            <person name="Henrissat B."/>
            <person name="Andreopoulos B."/>
            <person name="Martin F.M."/>
            <person name="Harder C.B."/>
            <person name="Rigling D."/>
            <person name="Ford K.L."/>
            <person name="Foster G.D."/>
            <person name="Pangilinan J."/>
            <person name="Papanicolaou A."/>
            <person name="Barry K."/>
            <person name="LaButti K."/>
            <person name="Viragh M."/>
            <person name="Koriabine M."/>
            <person name="Yan M."/>
            <person name="Riley R."/>
            <person name="Champramary S."/>
            <person name="Plett K.L."/>
            <person name="Tsai I.J."/>
            <person name="Slot J."/>
            <person name="Sipos G."/>
            <person name="Plett J."/>
            <person name="Nagy L.G."/>
            <person name="Grigoriev I.V."/>
        </authorList>
    </citation>
    <scope>NUCLEOTIDE SEQUENCE</scope>
    <source>
        <strain evidence="4">HWK02</strain>
    </source>
</reference>
<evidence type="ECO:0008006" key="6">
    <source>
        <dbReference type="Google" id="ProtNLM"/>
    </source>
</evidence>
<dbReference type="AlphaFoldDB" id="A0AA39PMM0"/>
<dbReference type="EMBL" id="JAUEPU010000047">
    <property type="protein sequence ID" value="KAK0486635.1"/>
    <property type="molecule type" value="Genomic_DNA"/>
</dbReference>
<comment type="caution">
    <text evidence="4">The sequence shown here is derived from an EMBL/GenBank/DDBJ whole genome shotgun (WGS) entry which is preliminary data.</text>
</comment>
<keyword evidence="2" id="KW-0812">Transmembrane</keyword>
<feature type="transmembrane region" description="Helical" evidence="2">
    <location>
        <begin position="198"/>
        <end position="222"/>
    </location>
</feature>
<feature type="chain" id="PRO_5041438394" description="Mid2 domain-containing protein" evidence="3">
    <location>
        <begin position="24"/>
        <end position="348"/>
    </location>
</feature>
<protein>
    <recommendedName>
        <fullName evidence="6">Mid2 domain-containing protein</fullName>
    </recommendedName>
</protein>
<sequence length="348" mass="38950">MGFSCPRYSIICICLLLQLRVLGRLVNTTIDDQSLSLFYSPEDAWNDSKNPCQKCTAHPNASMAINSTWHDSTFDQDAQISPNQVRNVSTIFNGTAIYVSCILAKTTFSPSGDSDMSFYIDDVLVGQFSYIAPGESGFDYNVTVYANSSIPAGMHRFTVQNGHIGGRKSLLLFDAFIYSYDDGQSDHDNSGITATMSVGTIIGVVVAFLVTGILGTIIFLLYRRRRLILKLGNRRPIVEAYRDRRPRAPPSTIPPFTTTWAFPSHHHAPPSTTSMSSFVANDNPSLRQDDKRPISDTRRDQLVNTTPRSYHAREPEPSFDEEDHDIWSSDRTRSEASVRSIHHESIKR</sequence>
<organism evidence="4 5">
    <name type="scientific">Armillaria luteobubalina</name>
    <dbReference type="NCBI Taxonomy" id="153913"/>
    <lineage>
        <taxon>Eukaryota</taxon>
        <taxon>Fungi</taxon>
        <taxon>Dikarya</taxon>
        <taxon>Basidiomycota</taxon>
        <taxon>Agaricomycotina</taxon>
        <taxon>Agaricomycetes</taxon>
        <taxon>Agaricomycetidae</taxon>
        <taxon>Agaricales</taxon>
        <taxon>Marasmiineae</taxon>
        <taxon>Physalacriaceae</taxon>
        <taxon>Armillaria</taxon>
    </lineage>
</organism>
<keyword evidence="3" id="KW-0732">Signal</keyword>
<evidence type="ECO:0000256" key="2">
    <source>
        <dbReference type="SAM" id="Phobius"/>
    </source>
</evidence>
<evidence type="ECO:0000313" key="4">
    <source>
        <dbReference type="EMBL" id="KAK0486635.1"/>
    </source>
</evidence>
<gene>
    <name evidence="4" type="ORF">EDD18DRAFT_1194613</name>
</gene>
<evidence type="ECO:0000256" key="3">
    <source>
        <dbReference type="SAM" id="SignalP"/>
    </source>
</evidence>
<feature type="compositionally biased region" description="Basic and acidic residues" evidence="1">
    <location>
        <begin position="287"/>
        <end position="301"/>
    </location>
</feature>
<evidence type="ECO:0000313" key="5">
    <source>
        <dbReference type="Proteomes" id="UP001175228"/>
    </source>
</evidence>
<feature type="signal peptide" evidence="3">
    <location>
        <begin position="1"/>
        <end position="23"/>
    </location>
</feature>
<feature type="compositionally biased region" description="Polar residues" evidence="1">
    <location>
        <begin position="270"/>
        <end position="286"/>
    </location>
</feature>
<accession>A0AA39PMM0</accession>
<keyword evidence="2" id="KW-0472">Membrane</keyword>